<sequence>MMDLFRAPCPRGVFMFLHGGYWRSFSKNEFSWVADALVASGFSVAVLNYPLCPQVSIEDISCSCRRAVVFLWRILGDAERANFVICGHSAGAYLVATALTTDWAYHGLPSDPFRGALAISGIYDLTPIVHTSMSADIKLTMESARLWSIAVQRPMVTAPFLLAVGGDETGEFHRQSINQAAAWRQLTRPPYVIPGRNHFSVVEDLRCRETRLFELAVSILD</sequence>
<name>A0ABY6RE80_9MYCO</name>
<dbReference type="RefSeq" id="WP_116526584.1">
    <property type="nucleotide sequence ID" value="NZ_UPHK01000030.1"/>
</dbReference>
<evidence type="ECO:0000256" key="1">
    <source>
        <dbReference type="ARBA" id="ARBA00022801"/>
    </source>
</evidence>
<comment type="caution">
    <text evidence="3">The sequence shown here is derived from an EMBL/GenBank/DDBJ whole genome shotgun (WGS) entry which is preliminary data.</text>
</comment>
<evidence type="ECO:0000259" key="2">
    <source>
        <dbReference type="Pfam" id="PF07859"/>
    </source>
</evidence>
<dbReference type="Gene3D" id="3.40.50.1820">
    <property type="entry name" value="alpha/beta hydrolase"/>
    <property type="match status" value="1"/>
</dbReference>
<accession>A0ABY6RE80</accession>
<feature type="domain" description="Alpha/beta hydrolase fold-3" evidence="2">
    <location>
        <begin position="15"/>
        <end position="151"/>
    </location>
</feature>
<keyword evidence="4" id="KW-1185">Reference proteome</keyword>
<organism evidence="3 4">
    <name type="scientific">Mycobacterium persicum</name>
    <dbReference type="NCBI Taxonomy" id="1487726"/>
    <lineage>
        <taxon>Bacteria</taxon>
        <taxon>Bacillati</taxon>
        <taxon>Actinomycetota</taxon>
        <taxon>Actinomycetes</taxon>
        <taxon>Mycobacteriales</taxon>
        <taxon>Mycobacteriaceae</taxon>
        <taxon>Mycobacterium</taxon>
    </lineage>
</organism>
<proteinExistence type="predicted"/>
<gene>
    <name evidence="3" type="ORF">LAUMK4_01099</name>
</gene>
<dbReference type="PANTHER" id="PTHR48081:SF33">
    <property type="entry name" value="KYNURENINE FORMAMIDASE"/>
    <property type="match status" value="1"/>
</dbReference>
<dbReference type="PANTHER" id="PTHR48081">
    <property type="entry name" value="AB HYDROLASE SUPERFAMILY PROTEIN C4A8.06C"/>
    <property type="match status" value="1"/>
</dbReference>
<dbReference type="Pfam" id="PF07859">
    <property type="entry name" value="Abhydrolase_3"/>
    <property type="match status" value="1"/>
</dbReference>
<evidence type="ECO:0000313" key="3">
    <source>
        <dbReference type="EMBL" id="VAZ89541.1"/>
    </source>
</evidence>
<dbReference type="InterPro" id="IPR029058">
    <property type="entry name" value="AB_hydrolase_fold"/>
</dbReference>
<dbReference type="Proteomes" id="UP000271464">
    <property type="component" value="Unassembled WGS sequence"/>
</dbReference>
<reference evidence="3 4" key="1">
    <citation type="submission" date="2018-09" db="EMBL/GenBank/DDBJ databases">
        <authorList>
            <person name="Tagini F."/>
        </authorList>
    </citation>
    <scope>NUCLEOTIDE SEQUENCE [LARGE SCALE GENOMIC DNA]</scope>
    <source>
        <strain evidence="3 4">MK4</strain>
    </source>
</reference>
<evidence type="ECO:0000313" key="4">
    <source>
        <dbReference type="Proteomes" id="UP000271464"/>
    </source>
</evidence>
<protein>
    <recommendedName>
        <fullName evidence="2">Alpha/beta hydrolase fold-3 domain-containing protein</fullName>
    </recommendedName>
</protein>
<dbReference type="EMBL" id="UPHM01000021">
    <property type="protein sequence ID" value="VAZ89541.1"/>
    <property type="molecule type" value="Genomic_DNA"/>
</dbReference>
<keyword evidence="1" id="KW-0378">Hydrolase</keyword>
<dbReference type="SUPFAM" id="SSF53474">
    <property type="entry name" value="alpha/beta-Hydrolases"/>
    <property type="match status" value="1"/>
</dbReference>
<dbReference type="InterPro" id="IPR013094">
    <property type="entry name" value="AB_hydrolase_3"/>
</dbReference>
<dbReference type="InterPro" id="IPR050300">
    <property type="entry name" value="GDXG_lipolytic_enzyme"/>
</dbReference>